<dbReference type="EMBL" id="JARBDR010000923">
    <property type="protein sequence ID" value="KAJ8298231.1"/>
    <property type="molecule type" value="Genomic_DNA"/>
</dbReference>
<keyword evidence="3" id="KW-0285">Flavoprotein</keyword>
<dbReference type="InterPro" id="IPR036188">
    <property type="entry name" value="FAD/NAD-bd_sf"/>
</dbReference>
<organism evidence="8 9">
    <name type="scientific">Tegillarca granosa</name>
    <name type="common">Malaysian cockle</name>
    <name type="synonym">Anadara granosa</name>
    <dbReference type="NCBI Taxonomy" id="220873"/>
    <lineage>
        <taxon>Eukaryota</taxon>
        <taxon>Metazoa</taxon>
        <taxon>Spiralia</taxon>
        <taxon>Lophotrochozoa</taxon>
        <taxon>Mollusca</taxon>
        <taxon>Bivalvia</taxon>
        <taxon>Autobranchia</taxon>
        <taxon>Pteriomorphia</taxon>
        <taxon>Arcoida</taxon>
        <taxon>Arcoidea</taxon>
        <taxon>Arcidae</taxon>
        <taxon>Tegillarca</taxon>
    </lineage>
</organism>
<dbReference type="Proteomes" id="UP001217089">
    <property type="component" value="Unassembled WGS sequence"/>
</dbReference>
<evidence type="ECO:0000256" key="3">
    <source>
        <dbReference type="ARBA" id="ARBA00022630"/>
    </source>
</evidence>
<evidence type="ECO:0000313" key="8">
    <source>
        <dbReference type="EMBL" id="KAJ8298231.1"/>
    </source>
</evidence>
<proteinExistence type="inferred from homology"/>
<dbReference type="PIRSF" id="PIRSF000137">
    <property type="entry name" value="Alcohol_oxidase"/>
    <property type="match status" value="1"/>
</dbReference>
<dbReference type="Gene3D" id="3.30.560.10">
    <property type="entry name" value="Glucose Oxidase, domain 3"/>
    <property type="match status" value="2"/>
</dbReference>
<dbReference type="InterPro" id="IPR012132">
    <property type="entry name" value="GMC_OxRdtase"/>
</dbReference>
<evidence type="ECO:0000256" key="1">
    <source>
        <dbReference type="ARBA" id="ARBA00001974"/>
    </source>
</evidence>
<gene>
    <name evidence="8" type="ORF">KUTeg_024762</name>
</gene>
<evidence type="ECO:0000313" key="9">
    <source>
        <dbReference type="Proteomes" id="UP001217089"/>
    </source>
</evidence>
<feature type="compositionally biased region" description="Basic residues" evidence="5">
    <location>
        <begin position="402"/>
        <end position="418"/>
    </location>
</feature>
<dbReference type="PANTHER" id="PTHR11552:SF147">
    <property type="entry name" value="CHOLINE DEHYDROGENASE, MITOCHONDRIAL"/>
    <property type="match status" value="1"/>
</dbReference>
<comment type="similarity">
    <text evidence="2">Belongs to the GMC oxidoreductase family.</text>
</comment>
<evidence type="ECO:0000256" key="5">
    <source>
        <dbReference type="SAM" id="MobiDB-lite"/>
    </source>
</evidence>
<dbReference type="SUPFAM" id="SSF54373">
    <property type="entry name" value="FAD-linked reductases, C-terminal domain"/>
    <property type="match status" value="1"/>
</dbReference>
<dbReference type="InterPro" id="IPR007867">
    <property type="entry name" value="GMC_OxRtase_C"/>
</dbReference>
<keyword evidence="9" id="KW-1185">Reference proteome</keyword>
<feature type="region of interest" description="Disordered" evidence="5">
    <location>
        <begin position="393"/>
        <end position="418"/>
    </location>
</feature>
<evidence type="ECO:0000259" key="7">
    <source>
        <dbReference type="Pfam" id="PF05199"/>
    </source>
</evidence>
<feature type="domain" description="Glucose-methanol-choline oxidoreductase N-terminal" evidence="6">
    <location>
        <begin position="35"/>
        <end position="130"/>
    </location>
</feature>
<evidence type="ECO:0000256" key="2">
    <source>
        <dbReference type="ARBA" id="ARBA00010790"/>
    </source>
</evidence>
<reference evidence="8 9" key="1">
    <citation type="submission" date="2022-12" db="EMBL/GenBank/DDBJ databases">
        <title>Chromosome-level genome of Tegillarca granosa.</title>
        <authorList>
            <person name="Kim J."/>
        </authorList>
    </citation>
    <scope>NUCLEOTIDE SEQUENCE [LARGE SCALE GENOMIC DNA]</scope>
    <source>
        <strain evidence="8">Teg-2019</strain>
        <tissue evidence="8">Adductor muscle</tissue>
    </source>
</reference>
<feature type="domain" description="Glucose-methanol-choline oxidoreductase C-terminal" evidence="7">
    <location>
        <begin position="241"/>
        <end position="379"/>
    </location>
</feature>
<keyword evidence="4" id="KW-0274">FAD</keyword>
<dbReference type="Gene3D" id="3.50.50.60">
    <property type="entry name" value="FAD/NAD(P)-binding domain"/>
    <property type="match status" value="2"/>
</dbReference>
<accession>A0ABQ9E1C4</accession>
<dbReference type="Pfam" id="PF05199">
    <property type="entry name" value="GMC_oxred_C"/>
    <property type="match status" value="1"/>
</dbReference>
<protein>
    <recommendedName>
        <fullName evidence="10">Glucose dehydrogenase</fullName>
    </recommendedName>
</protein>
<dbReference type="SUPFAM" id="SSF51905">
    <property type="entry name" value="FAD/NAD(P)-binding domain"/>
    <property type="match status" value="1"/>
</dbReference>
<evidence type="ECO:0000256" key="4">
    <source>
        <dbReference type="ARBA" id="ARBA00022827"/>
    </source>
</evidence>
<evidence type="ECO:0000259" key="6">
    <source>
        <dbReference type="Pfam" id="PF00732"/>
    </source>
</evidence>
<dbReference type="Pfam" id="PF00732">
    <property type="entry name" value="GMC_oxred_N"/>
    <property type="match status" value="1"/>
</dbReference>
<comment type="cofactor">
    <cofactor evidence="1">
        <name>FAD</name>
        <dbReference type="ChEBI" id="CHEBI:57692"/>
    </cofactor>
</comment>
<name>A0ABQ9E1C4_TEGGR</name>
<dbReference type="PANTHER" id="PTHR11552">
    <property type="entry name" value="GLUCOSE-METHANOL-CHOLINE GMC OXIDOREDUCTASE"/>
    <property type="match status" value="1"/>
</dbReference>
<sequence length="418" mass="47558">METPALYLSLLDDQSVSWQYESEPQRNAFYAFRDRKTKLNMGKVLGGSSSVGAHDYVRGSRYDYDDWAAQGNKGWSYRDVLPFFLKSEGSRIQNLKNPDVHNSCGPLTVQNGSSSDRIDLYFRAGKQIGKKEIRTLADLPVGNNLQEHLAFRVRVYLNVDTKRPDVFMDPTTVAQYLFERKEGPDETYAFIKTTKGSRSKSPDIQVFFEGGIGSVANILEKRQNLPDSRDGIGLVVVNLHPRSRGTVRIRSKDPRDNPRIDPNFLSSETDIQQFIEGIRFVEKLADTPAFRQANAQVELPYPACSRYTFRSDAYWKCHVQHDATTVWHPTSTCRMGTGRNAVVDERLRVYQIKNLRIADASIMPEIVSGNTNAPAIMIGEKAAAMILEDYRREPEKTFQRRSQSRPKQYGRKAKALRT</sequence>
<comment type="caution">
    <text evidence="8">The sequence shown here is derived from an EMBL/GenBank/DDBJ whole genome shotgun (WGS) entry which is preliminary data.</text>
</comment>
<evidence type="ECO:0008006" key="10">
    <source>
        <dbReference type="Google" id="ProtNLM"/>
    </source>
</evidence>
<dbReference type="InterPro" id="IPR000172">
    <property type="entry name" value="GMC_OxRdtase_N"/>
</dbReference>